<proteinExistence type="predicted"/>
<dbReference type="SUPFAM" id="SSF51556">
    <property type="entry name" value="Metallo-dependent hydrolases"/>
    <property type="match status" value="1"/>
</dbReference>
<evidence type="ECO:0000313" key="3">
    <source>
        <dbReference type="Proteomes" id="UP000649289"/>
    </source>
</evidence>
<evidence type="ECO:0000313" key="2">
    <source>
        <dbReference type="EMBL" id="MBD3915558.1"/>
    </source>
</evidence>
<dbReference type="Pfam" id="PF04909">
    <property type="entry name" value="Amidohydro_2"/>
    <property type="match status" value="1"/>
</dbReference>
<gene>
    <name evidence="2" type="ORF">IEZ25_13125</name>
</gene>
<name>A0ABR8MI04_9ACTN</name>
<keyword evidence="3" id="KW-1185">Reference proteome</keyword>
<protein>
    <submittedName>
        <fullName evidence="2">Amidohydrolase</fullName>
    </submittedName>
</protein>
<accession>A0ABR8MI04</accession>
<comment type="caution">
    <text evidence="2">The sequence shown here is derived from an EMBL/GenBank/DDBJ whole genome shotgun (WGS) entry which is preliminary data.</text>
</comment>
<feature type="domain" description="Amidohydrolase-related" evidence="1">
    <location>
        <begin position="229"/>
        <end position="389"/>
    </location>
</feature>
<dbReference type="InterPro" id="IPR006680">
    <property type="entry name" value="Amidohydro-rel"/>
</dbReference>
<evidence type="ECO:0000259" key="1">
    <source>
        <dbReference type="Pfam" id="PF04909"/>
    </source>
</evidence>
<dbReference type="PANTHER" id="PTHR43383">
    <property type="entry name" value="NODULIN 6"/>
    <property type="match status" value="1"/>
</dbReference>
<dbReference type="PANTHER" id="PTHR43383:SF2">
    <property type="entry name" value="AMIDOHYDROLASE 2 FAMILY PROTEIN"/>
    <property type="match status" value="1"/>
</dbReference>
<dbReference type="EMBL" id="JACXYY010000005">
    <property type="protein sequence ID" value="MBD3915558.1"/>
    <property type="molecule type" value="Genomic_DNA"/>
</dbReference>
<dbReference type="Proteomes" id="UP000649289">
    <property type="component" value="Unassembled WGS sequence"/>
</dbReference>
<reference evidence="2 3" key="1">
    <citation type="submission" date="2020-09" db="EMBL/GenBank/DDBJ databases">
        <title>novel species in genus Nocardioides.</title>
        <authorList>
            <person name="Zhang G."/>
        </authorList>
    </citation>
    <scope>NUCLEOTIDE SEQUENCE [LARGE SCALE GENOMIC DNA]</scope>
    <source>
        <strain evidence="2 3">19197</strain>
    </source>
</reference>
<sequence>MAPHPYDVFAGVEDLVPAGVADHLRAVDLVDHHVHGHYNAALDRREFEDALNEGSTNPVPPHISMFESPLGVSIRRWCAPMLGLEPLASAEAYWEARSSFDAWSLARTLVGSAGVDTWVVDTGFVGDVLATPQQLAAAGGGRSVEIVRLETLLEGLVTRGVGADELAEAFRAELRGLPAEVVGAKTVAAYRCGLDIDWSRPTDDDVRASAARLHDEGGKPRLTDPVLIAFAVHEALACELPLQVHIGFGDRDLELDRADPLHLVPLLRDAPGHVPVMLLHCYPYHRQAGYLAQAFDQVHFDVGLAVNFLGAASSRLIAEAMELAPFAKQLYSSDAFGLPELHVLGSILWRRGMGLTLGEWVRRGDWAESDARDAVDLIARSNAERVYRLT</sequence>
<dbReference type="InterPro" id="IPR032466">
    <property type="entry name" value="Metal_Hydrolase"/>
</dbReference>
<dbReference type="RefSeq" id="WP_191199891.1">
    <property type="nucleotide sequence ID" value="NZ_BAAAPA010000007.1"/>
</dbReference>
<organism evidence="2 3">
    <name type="scientific">Nocardioides hwasunensis</name>
    <dbReference type="NCBI Taxonomy" id="397258"/>
    <lineage>
        <taxon>Bacteria</taxon>
        <taxon>Bacillati</taxon>
        <taxon>Actinomycetota</taxon>
        <taxon>Actinomycetes</taxon>
        <taxon>Propionibacteriales</taxon>
        <taxon>Nocardioidaceae</taxon>
        <taxon>Nocardioides</taxon>
    </lineage>
</organism>
<dbReference type="Gene3D" id="3.20.20.140">
    <property type="entry name" value="Metal-dependent hydrolases"/>
    <property type="match status" value="1"/>
</dbReference>